<accession>A0A842J6A8</accession>
<evidence type="ECO:0000313" key="2">
    <source>
        <dbReference type="Proteomes" id="UP000552683"/>
    </source>
</evidence>
<organism evidence="1 2">
    <name type="scientific">Campylobacter massiliensis</name>
    <dbReference type="NCBI Taxonomy" id="2762557"/>
    <lineage>
        <taxon>Bacteria</taxon>
        <taxon>Pseudomonadati</taxon>
        <taxon>Campylobacterota</taxon>
        <taxon>Epsilonproteobacteria</taxon>
        <taxon>Campylobacterales</taxon>
        <taxon>Campylobacteraceae</taxon>
        <taxon>Campylobacter</taxon>
    </lineage>
</organism>
<evidence type="ECO:0000313" key="1">
    <source>
        <dbReference type="EMBL" id="MBC2883446.1"/>
    </source>
</evidence>
<dbReference type="GO" id="GO:0016740">
    <property type="term" value="F:transferase activity"/>
    <property type="evidence" value="ECO:0007669"/>
    <property type="project" value="UniProtKB-KW"/>
</dbReference>
<dbReference type="EMBL" id="JACLZK010000002">
    <property type="protein sequence ID" value="MBC2883446.1"/>
    <property type="molecule type" value="Genomic_DNA"/>
</dbReference>
<keyword evidence="2" id="KW-1185">Reference proteome</keyword>
<comment type="caution">
    <text evidence="1">The sequence shown here is derived from an EMBL/GenBank/DDBJ whole genome shotgun (WGS) entry which is preliminary data.</text>
</comment>
<dbReference type="Proteomes" id="UP000552683">
    <property type="component" value="Unassembled WGS sequence"/>
</dbReference>
<name>A0A842J6A8_9BACT</name>
<proteinExistence type="predicted"/>
<sequence>MKISFECDCILLEESLRLFLRDFISPRKDCDFIVADKKIEAKKPVFVIAERSPHLKIPFSKEALISALEEFYSAIQFSEPVAPSRTTLPAFVIKEESAPHNGSNLELEVSNLIDKFKEELLAILRKAR</sequence>
<protein>
    <submittedName>
        <fullName evidence="1">Ornithine carbamoyltransferase</fullName>
    </submittedName>
</protein>
<dbReference type="AlphaFoldDB" id="A0A842J6A8"/>
<gene>
    <name evidence="1" type="ORF">H7R39_09290</name>
</gene>
<dbReference type="RefSeq" id="WP_185898963.1">
    <property type="nucleotide sequence ID" value="NZ_JACLZK010000002.1"/>
</dbReference>
<reference evidence="1 2" key="1">
    <citation type="submission" date="2020-08" db="EMBL/GenBank/DDBJ databases">
        <title>Complete genome and description of Campylobacter massiliensis Marseille-Q3452 sp. nov.</title>
        <authorList>
            <person name="Antezack A."/>
        </authorList>
    </citation>
    <scope>NUCLEOTIDE SEQUENCE [LARGE SCALE GENOMIC DNA]</scope>
    <source>
        <strain evidence="1 2">Marseille-Q3452</strain>
    </source>
</reference>
<keyword evidence="1" id="KW-0808">Transferase</keyword>